<proteinExistence type="predicted"/>
<evidence type="ECO:0000256" key="1">
    <source>
        <dbReference type="SAM" id="MobiDB-lite"/>
    </source>
</evidence>
<sequence>MTTAKEMNPELVRACTPVFLATIGGVIGLAAVLCPLSDGQRSSGMGLAGTAIAGAAGLAQNTKNEANITGKNAEVRVDNTKQPTHENV</sequence>
<evidence type="ECO:0000313" key="3">
    <source>
        <dbReference type="EMBL" id="MBW4548712.1"/>
    </source>
</evidence>
<feature type="transmembrane region" description="Helical" evidence="2">
    <location>
        <begin position="18"/>
        <end position="36"/>
    </location>
</feature>
<evidence type="ECO:0000313" key="4">
    <source>
        <dbReference type="Proteomes" id="UP000753908"/>
    </source>
</evidence>
<accession>A0A951UD92</accession>
<reference evidence="3" key="2">
    <citation type="journal article" date="2022" name="Microbiol. Resour. Announc.">
        <title>Metagenome Sequencing to Explore Phylogenomics of Terrestrial Cyanobacteria.</title>
        <authorList>
            <person name="Ward R.D."/>
            <person name="Stajich J.E."/>
            <person name="Johansen J.R."/>
            <person name="Huntemann M."/>
            <person name="Clum A."/>
            <person name="Foster B."/>
            <person name="Foster B."/>
            <person name="Roux S."/>
            <person name="Palaniappan K."/>
            <person name="Varghese N."/>
            <person name="Mukherjee S."/>
            <person name="Reddy T.B.K."/>
            <person name="Daum C."/>
            <person name="Copeland A."/>
            <person name="Chen I.A."/>
            <person name="Ivanova N.N."/>
            <person name="Kyrpides N.C."/>
            <person name="Shapiro N."/>
            <person name="Eloe-Fadrosh E.A."/>
            <person name="Pietrasiak N."/>
        </authorList>
    </citation>
    <scope>NUCLEOTIDE SEQUENCE</scope>
    <source>
        <strain evidence="3">CPER-KK1</strain>
    </source>
</reference>
<gene>
    <name evidence="3" type="ORF">KME25_30550</name>
</gene>
<protein>
    <submittedName>
        <fullName evidence="3">Uncharacterized protein</fullName>
    </submittedName>
</protein>
<feature type="compositionally biased region" description="Basic and acidic residues" evidence="1">
    <location>
        <begin position="73"/>
        <end position="88"/>
    </location>
</feature>
<comment type="caution">
    <text evidence="3">The sequence shown here is derived from an EMBL/GenBank/DDBJ whole genome shotgun (WGS) entry which is preliminary data.</text>
</comment>
<dbReference type="EMBL" id="JAHHIF010000069">
    <property type="protein sequence ID" value="MBW4548712.1"/>
    <property type="molecule type" value="Genomic_DNA"/>
</dbReference>
<evidence type="ECO:0000256" key="2">
    <source>
        <dbReference type="SAM" id="Phobius"/>
    </source>
</evidence>
<keyword evidence="2" id="KW-0472">Membrane</keyword>
<dbReference type="Proteomes" id="UP000753908">
    <property type="component" value="Unassembled WGS sequence"/>
</dbReference>
<dbReference type="AlphaFoldDB" id="A0A951UD92"/>
<organism evidence="3 4">
    <name type="scientific">Symplocastrum torsivum CPER-KK1</name>
    <dbReference type="NCBI Taxonomy" id="450513"/>
    <lineage>
        <taxon>Bacteria</taxon>
        <taxon>Bacillati</taxon>
        <taxon>Cyanobacteriota</taxon>
        <taxon>Cyanophyceae</taxon>
        <taxon>Oscillatoriophycideae</taxon>
        <taxon>Oscillatoriales</taxon>
        <taxon>Microcoleaceae</taxon>
        <taxon>Symplocastrum</taxon>
    </lineage>
</organism>
<keyword evidence="2" id="KW-1133">Transmembrane helix</keyword>
<reference evidence="3" key="1">
    <citation type="submission" date="2021-05" db="EMBL/GenBank/DDBJ databases">
        <authorList>
            <person name="Pietrasiak N."/>
            <person name="Ward R."/>
            <person name="Stajich J.E."/>
            <person name="Kurbessoian T."/>
        </authorList>
    </citation>
    <scope>NUCLEOTIDE SEQUENCE</scope>
    <source>
        <strain evidence="3">CPER-KK1</strain>
    </source>
</reference>
<name>A0A951UD92_9CYAN</name>
<keyword evidence="2" id="KW-0812">Transmembrane</keyword>
<feature type="region of interest" description="Disordered" evidence="1">
    <location>
        <begin position="67"/>
        <end position="88"/>
    </location>
</feature>